<sequence length="773" mass="85868">MPSTTSPAAPRVSSMLRMLRLSNRGPSASSRQPSTSPIPLRSPFAAMKDRVKSMSSRCLAKLRPSKKTLRQADAPRSLQPASLNVSGMLMVAFVANEDPISSSPARIRTHISSIQEIVPRVIDVSVPEVNTHPTNVYSIVQETGPDDAKNTTITFDDFVPLLQRFDEEMQHVNALISTAEETLHLEDNACAAVLTPLAAYESDCESNFIGSERLSSPSLPDESIYADDGMIDIVMAAAFKELEEEAEATVEDSSKACSQEEAVSMWIEDDMKEVDMVDVSLDPTPEVAPDIELVEIAPISVWSPCPSPNAQKAEEVNLADFWIDMDLAIAEVEAMGLGGESSAAACGCGVAVVVRRSGRGVSDSGFNVVWQAEPDSRPGFARWTAAILLFRNDTKGLRFHFLIVFFYLLSMSGGPRLSMLDAVSSWPGDVADGRGRSGWHGGGLFFLSLFQHIEHVPAGTACHETQHQAFTMTIASCTRKLLQVEGLRSLEVLMFDMKACRLESKAVCCKAFLLNKISVIVRMCVKVNTLCKIIKSRLNHEKYDGRPGTWSVKKISVCMKTPLSKIVTRRIMAHKQLPAKLLSYRLVREEDECVHEDSTSQDRCREEYGEEDKCVHEGFTSQGCHEKGHDDCPGPFQSSTVTDSLREIVMGSMAVKNISLTDKCMKVDSTSQDRHEKEYDGRPAAWLVKKINKCMKTPLRKIITRSSMTATSGRAVCAFHRFLSFWRLVCEEDKYRYIRCENGKLTVFCRGRYQVSNFVFSQDPQVPRYYENV</sequence>
<evidence type="ECO:0000313" key="2">
    <source>
        <dbReference type="EMBL" id="ETW78126.1"/>
    </source>
</evidence>
<dbReference type="KEGG" id="hir:HETIRDRAFT_429213"/>
<dbReference type="Proteomes" id="UP000030671">
    <property type="component" value="Unassembled WGS sequence"/>
</dbReference>
<dbReference type="GeneID" id="20674324"/>
<dbReference type="HOGENOM" id="CLU_361703_0_0_1"/>
<feature type="region of interest" description="Disordered" evidence="1">
    <location>
        <begin position="20"/>
        <end position="44"/>
    </location>
</feature>
<name>W4JZ13_HETIT</name>
<feature type="compositionally biased region" description="Polar residues" evidence="1">
    <location>
        <begin position="24"/>
        <end position="37"/>
    </location>
</feature>
<gene>
    <name evidence="2" type="ORF">HETIRDRAFT_429213</name>
</gene>
<evidence type="ECO:0000256" key="1">
    <source>
        <dbReference type="SAM" id="MobiDB-lite"/>
    </source>
</evidence>
<accession>W4JZ13</accession>
<dbReference type="EMBL" id="KI925462">
    <property type="protein sequence ID" value="ETW78126.1"/>
    <property type="molecule type" value="Genomic_DNA"/>
</dbReference>
<organism evidence="2 3">
    <name type="scientific">Heterobasidion irregulare (strain TC 32-1)</name>
    <dbReference type="NCBI Taxonomy" id="747525"/>
    <lineage>
        <taxon>Eukaryota</taxon>
        <taxon>Fungi</taxon>
        <taxon>Dikarya</taxon>
        <taxon>Basidiomycota</taxon>
        <taxon>Agaricomycotina</taxon>
        <taxon>Agaricomycetes</taxon>
        <taxon>Russulales</taxon>
        <taxon>Bondarzewiaceae</taxon>
        <taxon>Heterobasidion</taxon>
        <taxon>Heterobasidion annosum species complex</taxon>
    </lineage>
</organism>
<dbReference type="AlphaFoldDB" id="W4JZ13"/>
<dbReference type="InParanoid" id="W4JZ13"/>
<dbReference type="RefSeq" id="XP_009550125.1">
    <property type="nucleotide sequence ID" value="XM_009551830.1"/>
</dbReference>
<evidence type="ECO:0000313" key="3">
    <source>
        <dbReference type="Proteomes" id="UP000030671"/>
    </source>
</evidence>
<protein>
    <submittedName>
        <fullName evidence="2">Uncharacterized protein</fullName>
    </submittedName>
</protein>
<keyword evidence="3" id="KW-1185">Reference proteome</keyword>
<reference evidence="2 3" key="1">
    <citation type="journal article" date="2012" name="New Phytol.">
        <title>Insight into trade-off between wood decay and parasitism from the genome of a fungal forest pathogen.</title>
        <authorList>
            <person name="Olson A."/>
            <person name="Aerts A."/>
            <person name="Asiegbu F."/>
            <person name="Belbahri L."/>
            <person name="Bouzid O."/>
            <person name="Broberg A."/>
            <person name="Canback B."/>
            <person name="Coutinho P.M."/>
            <person name="Cullen D."/>
            <person name="Dalman K."/>
            <person name="Deflorio G."/>
            <person name="van Diepen L.T."/>
            <person name="Dunand C."/>
            <person name="Duplessis S."/>
            <person name="Durling M."/>
            <person name="Gonthier P."/>
            <person name="Grimwood J."/>
            <person name="Fossdal C.G."/>
            <person name="Hansson D."/>
            <person name="Henrissat B."/>
            <person name="Hietala A."/>
            <person name="Himmelstrand K."/>
            <person name="Hoffmeister D."/>
            <person name="Hogberg N."/>
            <person name="James T.Y."/>
            <person name="Karlsson M."/>
            <person name="Kohler A."/>
            <person name="Kues U."/>
            <person name="Lee Y.H."/>
            <person name="Lin Y.C."/>
            <person name="Lind M."/>
            <person name="Lindquist E."/>
            <person name="Lombard V."/>
            <person name="Lucas S."/>
            <person name="Lunden K."/>
            <person name="Morin E."/>
            <person name="Murat C."/>
            <person name="Park J."/>
            <person name="Raffaello T."/>
            <person name="Rouze P."/>
            <person name="Salamov A."/>
            <person name="Schmutz J."/>
            <person name="Solheim H."/>
            <person name="Stahlberg J."/>
            <person name="Velez H."/>
            <person name="de Vries R.P."/>
            <person name="Wiebenga A."/>
            <person name="Woodward S."/>
            <person name="Yakovlev I."/>
            <person name="Garbelotto M."/>
            <person name="Martin F."/>
            <person name="Grigoriev I.V."/>
            <person name="Stenlid J."/>
        </authorList>
    </citation>
    <scope>NUCLEOTIDE SEQUENCE [LARGE SCALE GENOMIC DNA]</scope>
    <source>
        <strain evidence="2 3">TC 32-1</strain>
    </source>
</reference>
<proteinExistence type="predicted"/>